<evidence type="ECO:0000256" key="1">
    <source>
        <dbReference type="SAM" id="Phobius"/>
    </source>
</evidence>
<name>A0A327PA63_9BACT</name>
<dbReference type="Proteomes" id="UP000249610">
    <property type="component" value="Unassembled WGS sequence"/>
</dbReference>
<evidence type="ECO:0000313" key="2">
    <source>
        <dbReference type="EMBL" id="RAI88054.1"/>
    </source>
</evidence>
<comment type="caution">
    <text evidence="2">The sequence shown here is derived from an EMBL/GenBank/DDBJ whole genome shotgun (WGS) entry which is preliminary data.</text>
</comment>
<keyword evidence="3" id="KW-1185">Reference proteome</keyword>
<protein>
    <submittedName>
        <fullName evidence="2">Uncharacterized protein</fullName>
    </submittedName>
</protein>
<evidence type="ECO:0000313" key="3">
    <source>
        <dbReference type="Proteomes" id="UP000249610"/>
    </source>
</evidence>
<organism evidence="2 3">
    <name type="scientific">Algoriphagus yeomjeoni</name>
    <dbReference type="NCBI Taxonomy" id="291403"/>
    <lineage>
        <taxon>Bacteria</taxon>
        <taxon>Pseudomonadati</taxon>
        <taxon>Bacteroidota</taxon>
        <taxon>Cytophagia</taxon>
        <taxon>Cytophagales</taxon>
        <taxon>Cyclobacteriaceae</taxon>
        <taxon>Algoriphagus</taxon>
    </lineage>
</organism>
<accession>A0A327PA63</accession>
<gene>
    <name evidence="2" type="ORF">LV83_02972</name>
</gene>
<reference evidence="2 3" key="1">
    <citation type="submission" date="2018-06" db="EMBL/GenBank/DDBJ databases">
        <title>Genomic Encyclopedia of Archaeal and Bacterial Type Strains, Phase II (KMG-II): from individual species to whole genera.</title>
        <authorList>
            <person name="Goeker M."/>
        </authorList>
    </citation>
    <scope>NUCLEOTIDE SEQUENCE [LARGE SCALE GENOMIC DNA]</scope>
    <source>
        <strain evidence="2 3">DSM 23446</strain>
    </source>
</reference>
<keyword evidence="1" id="KW-0472">Membrane</keyword>
<dbReference type="AlphaFoldDB" id="A0A327PA63"/>
<dbReference type="EMBL" id="QLLK01000008">
    <property type="protein sequence ID" value="RAI88054.1"/>
    <property type="molecule type" value="Genomic_DNA"/>
</dbReference>
<keyword evidence="1" id="KW-1133">Transmembrane helix</keyword>
<proteinExistence type="predicted"/>
<dbReference type="RefSeq" id="WP_211320487.1">
    <property type="nucleotide sequence ID" value="NZ_QLLK01000008.1"/>
</dbReference>
<keyword evidence="1" id="KW-0812">Transmembrane</keyword>
<feature type="transmembrane region" description="Helical" evidence="1">
    <location>
        <begin position="6"/>
        <end position="29"/>
    </location>
</feature>
<sequence>MVEGFMMFVSIPMMILGMLIIFLWSIYLIDRGKYKIQDSDKTEKSQEDPTAHFLVPAEQGFGKRLIYPLQTDSFPPSMNRFV</sequence>